<evidence type="ECO:0000313" key="3">
    <source>
        <dbReference type="Proteomes" id="UP000320176"/>
    </source>
</evidence>
<gene>
    <name evidence="2" type="ORF">Pla52n_52490</name>
</gene>
<evidence type="ECO:0000256" key="1">
    <source>
        <dbReference type="SAM" id="Phobius"/>
    </source>
</evidence>
<dbReference type="EMBL" id="SJPN01000007">
    <property type="protein sequence ID" value="TWT94428.1"/>
    <property type="molecule type" value="Genomic_DNA"/>
</dbReference>
<keyword evidence="1" id="KW-0812">Transmembrane</keyword>
<dbReference type="AlphaFoldDB" id="A0A5C6A554"/>
<keyword evidence="3" id="KW-1185">Reference proteome</keyword>
<keyword evidence="1" id="KW-0472">Membrane</keyword>
<dbReference type="Proteomes" id="UP000320176">
    <property type="component" value="Unassembled WGS sequence"/>
</dbReference>
<evidence type="ECO:0000313" key="2">
    <source>
        <dbReference type="EMBL" id="TWT94428.1"/>
    </source>
</evidence>
<feature type="transmembrane region" description="Helical" evidence="1">
    <location>
        <begin position="24"/>
        <end position="42"/>
    </location>
</feature>
<accession>A0A5C6A554</accession>
<protein>
    <submittedName>
        <fullName evidence="2">Uncharacterized protein</fullName>
    </submittedName>
</protein>
<proteinExistence type="predicted"/>
<sequence length="198" mass="21478">MTSGNTDDVSLRSRVERLERQNRLMLACLICALLAAVGVLVLRAKPGNDGKTLEATQIIIRDADGNKRIVLGPANHSDTSLPPGLFVYDREGNSCVFLSASEGKAGVHFEQNAKGRMFIGIGQQKFAGLMLFAEAGKTTSNDGQIILAYGDDGETMFGLNDSNGNTRAMMMLDKENGESPVFLLQDEKKKAFFSQTQQ</sequence>
<name>A0A5C6A554_9BACT</name>
<keyword evidence="1" id="KW-1133">Transmembrane helix</keyword>
<dbReference type="RefSeq" id="WP_146522300.1">
    <property type="nucleotide sequence ID" value="NZ_CP151726.1"/>
</dbReference>
<reference evidence="2 3" key="1">
    <citation type="submission" date="2019-02" db="EMBL/GenBank/DDBJ databases">
        <title>Deep-cultivation of Planctomycetes and their phenomic and genomic characterization uncovers novel biology.</title>
        <authorList>
            <person name="Wiegand S."/>
            <person name="Jogler M."/>
            <person name="Boedeker C."/>
            <person name="Pinto D."/>
            <person name="Vollmers J."/>
            <person name="Rivas-Marin E."/>
            <person name="Kohn T."/>
            <person name="Peeters S.H."/>
            <person name="Heuer A."/>
            <person name="Rast P."/>
            <person name="Oberbeckmann S."/>
            <person name="Bunk B."/>
            <person name="Jeske O."/>
            <person name="Meyerdierks A."/>
            <person name="Storesund J.E."/>
            <person name="Kallscheuer N."/>
            <person name="Luecker S."/>
            <person name="Lage O.M."/>
            <person name="Pohl T."/>
            <person name="Merkel B.J."/>
            <person name="Hornburger P."/>
            <person name="Mueller R.-W."/>
            <person name="Bruemmer F."/>
            <person name="Labrenz M."/>
            <person name="Spormann A.M."/>
            <person name="Op Den Camp H."/>
            <person name="Overmann J."/>
            <person name="Amann R."/>
            <person name="Jetten M.S.M."/>
            <person name="Mascher T."/>
            <person name="Medema M.H."/>
            <person name="Devos D.P."/>
            <person name="Kaster A.-K."/>
            <person name="Ovreas L."/>
            <person name="Rohde M."/>
            <person name="Galperin M.Y."/>
            <person name="Jogler C."/>
        </authorList>
    </citation>
    <scope>NUCLEOTIDE SEQUENCE [LARGE SCALE GENOMIC DNA]</scope>
    <source>
        <strain evidence="2 3">Pla52n</strain>
    </source>
</reference>
<comment type="caution">
    <text evidence="2">The sequence shown here is derived from an EMBL/GenBank/DDBJ whole genome shotgun (WGS) entry which is preliminary data.</text>
</comment>
<organism evidence="2 3">
    <name type="scientific">Stieleria varia</name>
    <dbReference type="NCBI Taxonomy" id="2528005"/>
    <lineage>
        <taxon>Bacteria</taxon>
        <taxon>Pseudomonadati</taxon>
        <taxon>Planctomycetota</taxon>
        <taxon>Planctomycetia</taxon>
        <taxon>Pirellulales</taxon>
        <taxon>Pirellulaceae</taxon>
        <taxon>Stieleria</taxon>
    </lineage>
</organism>